<keyword evidence="3" id="KW-1185">Reference proteome</keyword>
<dbReference type="NCBIfam" id="TIGR02547">
    <property type="entry name" value="casA_cse1"/>
    <property type="match status" value="1"/>
</dbReference>
<dbReference type="EMBL" id="JAMZDX010000008">
    <property type="protein sequence ID" value="MCP2314031.1"/>
    <property type="molecule type" value="Genomic_DNA"/>
</dbReference>
<feature type="region of interest" description="Disordered" evidence="1">
    <location>
        <begin position="542"/>
        <end position="601"/>
    </location>
</feature>
<dbReference type="Pfam" id="PF09481">
    <property type="entry name" value="CRISPR_Cse1"/>
    <property type="match status" value="1"/>
</dbReference>
<dbReference type="CDD" id="cd09729">
    <property type="entry name" value="Cse1_I-E"/>
    <property type="match status" value="1"/>
</dbReference>
<dbReference type="RefSeq" id="WP_253804372.1">
    <property type="nucleotide sequence ID" value="NZ_BAAAUB010000050.1"/>
</dbReference>
<protein>
    <submittedName>
        <fullName evidence="2">CRISPR system Cascade subunit CasA</fullName>
    </submittedName>
</protein>
<dbReference type="Proteomes" id="UP001206483">
    <property type="component" value="Unassembled WGS sequence"/>
</dbReference>
<proteinExistence type="predicted"/>
<gene>
    <name evidence="2" type="ORF">FHR36_007230</name>
</gene>
<evidence type="ECO:0000256" key="1">
    <source>
        <dbReference type="SAM" id="MobiDB-lite"/>
    </source>
</evidence>
<evidence type="ECO:0000313" key="3">
    <source>
        <dbReference type="Proteomes" id="UP001206483"/>
    </source>
</evidence>
<evidence type="ECO:0000313" key="2">
    <source>
        <dbReference type="EMBL" id="MCP2314031.1"/>
    </source>
</evidence>
<feature type="region of interest" description="Disordered" evidence="1">
    <location>
        <begin position="233"/>
        <end position="252"/>
    </location>
</feature>
<feature type="compositionally biased region" description="Low complexity" evidence="1">
    <location>
        <begin position="542"/>
        <end position="553"/>
    </location>
</feature>
<accession>A0ABT1J9B0</accession>
<organism evidence="2 3">
    <name type="scientific">Kitasatospora paracochleata</name>
    <dbReference type="NCBI Taxonomy" id="58354"/>
    <lineage>
        <taxon>Bacteria</taxon>
        <taxon>Bacillati</taxon>
        <taxon>Actinomycetota</taxon>
        <taxon>Actinomycetes</taxon>
        <taxon>Kitasatosporales</taxon>
        <taxon>Streptomycetaceae</taxon>
        <taxon>Kitasatospora</taxon>
    </lineage>
</organism>
<name>A0ABT1J9B0_9ACTN</name>
<dbReference type="Gene3D" id="1.10.132.100">
    <property type="match status" value="1"/>
</dbReference>
<comment type="caution">
    <text evidence="2">The sequence shown here is derived from an EMBL/GenBank/DDBJ whole genome shotgun (WGS) entry which is preliminary data.</text>
</comment>
<sequence length="601" mass="64581">MPNDQAQNPAGESTFDLTAQPWIPVLLADGSERELSLRELFTRADRIRRLAGDVPTQEFALTRLLLAVVHDALDGPGDHDDWAELWEDPAPFAPVLPYLERHRARFDLLHPVAPFFQTAGLRTAKDEVFALNRIVADVPNGNPFFTARFPGVGRITFAEAARWVVHAQAYDTSGIKTGVIGDPRAKAGKAYPQGTAWAGCLGGVLAEGENLRETLLLNLLACDHWSSTRGDVPAWRRDPDGPGAAGNLASRPAGPRDLYTWQSRRIRLHADAAGVHGVVLTYGDPLAPQNMHTIEPMTGWRRSQAQEKKQGLPLVYMPREHDPARAAWRGLGSLTASAAPASAPAGEPAPELRPGLVHWLARLEAEQILPPGRRLRLRTFGVVYGTQQSVVDEITADAVDVAVVLLGETDQRLGRTAVDAVGDADLAVRALGDLATDLTRAAGGESETPRLTARDAGFGALDGPYRLWLAAIRDGDDPAALRAAWQRRVRAEIGRLADDLIAQAGEAAWQGRVVPNGKGETWLNASAADLWCRGRLRRALPLATPAEPATPERPVTPEKPAGTPEPAGTDTAPAAIPLQPTGPDPVETGNPTTPDPRRATA</sequence>
<reference evidence="2 3" key="1">
    <citation type="submission" date="2022-06" db="EMBL/GenBank/DDBJ databases">
        <title>Sequencing the genomes of 1000 actinobacteria strains.</title>
        <authorList>
            <person name="Klenk H.-P."/>
        </authorList>
    </citation>
    <scope>NUCLEOTIDE SEQUENCE [LARGE SCALE GENOMIC DNA]</scope>
    <source>
        <strain evidence="2 3">DSM 41656</strain>
    </source>
</reference>
<dbReference type="InterPro" id="IPR013381">
    <property type="entry name" value="CRISPR-assoc_prot_Cse1"/>
</dbReference>